<name>A0AA38CVL6_TAXCH</name>
<evidence type="ECO:0000256" key="1">
    <source>
        <dbReference type="RuleBase" id="RU362006"/>
    </source>
</evidence>
<dbReference type="OMA" id="CLVYWAA"/>
<feature type="non-terminal residue" evidence="2">
    <location>
        <position position="127"/>
    </location>
</feature>
<proteinExistence type="inferred from homology"/>
<evidence type="ECO:0000313" key="2">
    <source>
        <dbReference type="EMBL" id="KAH9303674.1"/>
    </source>
</evidence>
<gene>
    <name evidence="2" type="ORF">KI387_008078</name>
</gene>
<accession>A0AA38CVL6</accession>
<dbReference type="Pfam" id="PF03134">
    <property type="entry name" value="TB2_DP1_HVA22"/>
    <property type="match status" value="1"/>
</dbReference>
<comment type="similarity">
    <text evidence="1">Belongs to the DP1 family.</text>
</comment>
<feature type="non-terminal residue" evidence="2">
    <location>
        <position position="1"/>
    </location>
</feature>
<organism evidence="2 3">
    <name type="scientific">Taxus chinensis</name>
    <name type="common">Chinese yew</name>
    <name type="synonym">Taxus wallichiana var. chinensis</name>
    <dbReference type="NCBI Taxonomy" id="29808"/>
    <lineage>
        <taxon>Eukaryota</taxon>
        <taxon>Viridiplantae</taxon>
        <taxon>Streptophyta</taxon>
        <taxon>Embryophyta</taxon>
        <taxon>Tracheophyta</taxon>
        <taxon>Spermatophyta</taxon>
        <taxon>Pinopsida</taxon>
        <taxon>Pinidae</taxon>
        <taxon>Conifers II</taxon>
        <taxon>Cupressales</taxon>
        <taxon>Taxaceae</taxon>
        <taxon>Taxus</taxon>
    </lineage>
</organism>
<dbReference type="PANTHER" id="PTHR12300:SF176">
    <property type="entry name" value="HVA22-LIKE PROTEIN"/>
    <property type="match status" value="1"/>
</dbReference>
<reference evidence="2 3" key="1">
    <citation type="journal article" date="2021" name="Nat. Plants">
        <title>The Taxus genome provides insights into paclitaxel biosynthesis.</title>
        <authorList>
            <person name="Xiong X."/>
            <person name="Gou J."/>
            <person name="Liao Q."/>
            <person name="Li Y."/>
            <person name="Zhou Q."/>
            <person name="Bi G."/>
            <person name="Li C."/>
            <person name="Du R."/>
            <person name="Wang X."/>
            <person name="Sun T."/>
            <person name="Guo L."/>
            <person name="Liang H."/>
            <person name="Lu P."/>
            <person name="Wu Y."/>
            <person name="Zhang Z."/>
            <person name="Ro D.K."/>
            <person name="Shang Y."/>
            <person name="Huang S."/>
            <person name="Yan J."/>
        </authorList>
    </citation>
    <scope>NUCLEOTIDE SEQUENCE [LARGE SCALE GENOMIC DNA]</scope>
    <source>
        <strain evidence="2">Ta-2019</strain>
    </source>
</reference>
<comment type="caution">
    <text evidence="2">The sequence shown here is derived from an EMBL/GenBank/DDBJ whole genome shotgun (WGS) entry which is preliminary data.</text>
</comment>
<dbReference type="AlphaFoldDB" id="A0AA38CVL6"/>
<keyword evidence="3" id="KW-1185">Reference proteome</keyword>
<dbReference type="EMBL" id="JAHRHJ020000008">
    <property type="protein sequence ID" value="KAH9303674.1"/>
    <property type="molecule type" value="Genomic_DNA"/>
</dbReference>
<dbReference type="GO" id="GO:0016020">
    <property type="term" value="C:membrane"/>
    <property type="evidence" value="ECO:0007669"/>
    <property type="project" value="UniProtKB-SubCell"/>
</dbReference>
<sequence length="127" mass="14900">CVVGIGYPVYSTFKAIEKKDNEEQEHLLTYWAVYGCFIFAEVFSDTVLSWIPLYYHLKLALLIWLQLPSTNGSKEIYEKHLRPFLLTNEPRLDRIEGGAFGEINNFLEKHQREIQYLRGPLKKLFMG</sequence>
<protein>
    <recommendedName>
        <fullName evidence="1">HVA22-like protein</fullName>
    </recommendedName>
</protein>
<dbReference type="InterPro" id="IPR004345">
    <property type="entry name" value="TB2_DP1_HVA22"/>
</dbReference>
<evidence type="ECO:0000313" key="3">
    <source>
        <dbReference type="Proteomes" id="UP000824469"/>
    </source>
</evidence>
<dbReference type="Proteomes" id="UP000824469">
    <property type="component" value="Unassembled WGS sequence"/>
</dbReference>
<dbReference type="PANTHER" id="PTHR12300">
    <property type="entry name" value="HVA22-LIKE PROTEINS"/>
    <property type="match status" value="1"/>
</dbReference>
<comment type="subcellular location">
    <subcellularLocation>
        <location evidence="1">Membrane</location>
        <topology evidence="1">Multi-pass membrane protein</topology>
    </subcellularLocation>
</comment>